<evidence type="ECO:0000256" key="2">
    <source>
        <dbReference type="ARBA" id="ARBA00022676"/>
    </source>
</evidence>
<dbReference type="InterPro" id="IPR029044">
    <property type="entry name" value="Nucleotide-diphossugar_trans"/>
</dbReference>
<evidence type="ECO:0000259" key="4">
    <source>
        <dbReference type="Pfam" id="PF00535"/>
    </source>
</evidence>
<evidence type="ECO:0000313" key="6">
    <source>
        <dbReference type="Proteomes" id="UP000262583"/>
    </source>
</evidence>
<dbReference type="Gene3D" id="3.90.550.10">
    <property type="entry name" value="Spore Coat Polysaccharide Biosynthesis Protein SpsA, Chain A"/>
    <property type="match status" value="1"/>
</dbReference>
<evidence type="ECO:0000256" key="1">
    <source>
        <dbReference type="ARBA" id="ARBA00006739"/>
    </source>
</evidence>
<sequence>MPDEKPQTHSDLGNSQAGTPAASIVILSYNSASYLGPCLHSVARLAPPPAEVIVVDNASRDDSVKVAQNVAAELGLEICTIPLAGNLGCAGGNNVGWRATRGDIVIFLNPDTEVSPSFVGEVAAAFATDERIGIVGAKIYYPNSNRLQHAGAIIHPNGQTDHFGAGETDNGQFDEPRECDYVTGAGFAVRRQVLTELGGFDEDFYPAYFEEVDFCTRARKRGWRVLYWPRATMVHHESVSLGVASERFLRLYHRMRMRYCAKHFTWKQWVREFLPRERVAWRLGSAIDRRAMRAAYLDLVRWRLTRRR</sequence>
<dbReference type="Pfam" id="PF00535">
    <property type="entry name" value="Glycos_transf_2"/>
    <property type="match status" value="1"/>
</dbReference>
<dbReference type="EMBL" id="CP030759">
    <property type="protein sequence ID" value="AXA36722.1"/>
    <property type="molecule type" value="Genomic_DNA"/>
</dbReference>
<evidence type="ECO:0000256" key="3">
    <source>
        <dbReference type="ARBA" id="ARBA00022679"/>
    </source>
</evidence>
<evidence type="ECO:0000313" key="5">
    <source>
        <dbReference type="EMBL" id="AXA36722.1"/>
    </source>
</evidence>
<protein>
    <submittedName>
        <fullName evidence="5">Glycosyl transferase</fullName>
    </submittedName>
</protein>
<accession>A0A2Z4Y7U9</accession>
<comment type="similarity">
    <text evidence="1">Belongs to the glycosyltransferase 2 family.</text>
</comment>
<dbReference type="Proteomes" id="UP000262583">
    <property type="component" value="Chromosome"/>
</dbReference>
<organism evidence="5 6">
    <name type="scientific">Sumerlaea chitinivorans</name>
    <dbReference type="NCBI Taxonomy" id="2250252"/>
    <lineage>
        <taxon>Bacteria</taxon>
        <taxon>Candidatus Sumerlaeota</taxon>
        <taxon>Candidatus Sumerlaeia</taxon>
        <taxon>Candidatus Sumerlaeales</taxon>
        <taxon>Candidatus Sumerlaeaceae</taxon>
        <taxon>Candidatus Sumerlaea</taxon>
    </lineage>
</organism>
<dbReference type="InterPro" id="IPR001173">
    <property type="entry name" value="Glyco_trans_2-like"/>
</dbReference>
<keyword evidence="2" id="KW-0328">Glycosyltransferase</keyword>
<dbReference type="PANTHER" id="PTHR43179">
    <property type="entry name" value="RHAMNOSYLTRANSFERASE WBBL"/>
    <property type="match status" value="1"/>
</dbReference>
<dbReference type="GO" id="GO:0016757">
    <property type="term" value="F:glycosyltransferase activity"/>
    <property type="evidence" value="ECO:0007669"/>
    <property type="project" value="UniProtKB-KW"/>
</dbReference>
<dbReference type="PANTHER" id="PTHR43179:SF12">
    <property type="entry name" value="GALACTOFURANOSYLTRANSFERASE GLFT2"/>
    <property type="match status" value="1"/>
</dbReference>
<keyword evidence="3 5" id="KW-0808">Transferase</keyword>
<gene>
    <name evidence="5" type="ORF">BRCON_1945</name>
</gene>
<reference evidence="5 6" key="1">
    <citation type="submission" date="2018-05" db="EMBL/GenBank/DDBJ databases">
        <title>A metagenomic window into the 2 km-deep terrestrial subsurface aquifer revealed taxonomically and functionally diverse microbial community comprising novel uncultured bacterial lineages.</title>
        <authorList>
            <person name="Kadnikov V.V."/>
            <person name="Mardanov A.V."/>
            <person name="Beletsky A.V."/>
            <person name="Banks D."/>
            <person name="Pimenov N.V."/>
            <person name="Frank Y.A."/>
            <person name="Karnachuk O.V."/>
            <person name="Ravin N.V."/>
        </authorList>
    </citation>
    <scope>NUCLEOTIDE SEQUENCE [LARGE SCALE GENOMIC DNA]</scope>
    <source>
        <strain evidence="5">BY</strain>
    </source>
</reference>
<dbReference type="SUPFAM" id="SSF53448">
    <property type="entry name" value="Nucleotide-diphospho-sugar transferases"/>
    <property type="match status" value="1"/>
</dbReference>
<feature type="domain" description="Glycosyltransferase 2-like" evidence="4">
    <location>
        <begin position="23"/>
        <end position="197"/>
    </location>
</feature>
<name>A0A2Z4Y7U9_SUMC1</name>
<proteinExistence type="inferred from homology"/>
<dbReference type="KEGG" id="schv:BRCON_1945"/>
<dbReference type="AlphaFoldDB" id="A0A2Z4Y7U9"/>
<dbReference type="CDD" id="cd04186">
    <property type="entry name" value="GT_2_like_c"/>
    <property type="match status" value="1"/>
</dbReference>